<dbReference type="RefSeq" id="WP_177214542.1">
    <property type="nucleotide sequence ID" value="NZ_FOYZ01000003.1"/>
</dbReference>
<reference evidence="3 4" key="1">
    <citation type="submission" date="2016-10" db="EMBL/GenBank/DDBJ databases">
        <authorList>
            <person name="de Groot N.N."/>
        </authorList>
    </citation>
    <scope>NUCLEOTIDE SEQUENCE [LARGE SCALE GENOMIC DNA]</scope>
    <source>
        <strain evidence="3 4">743A</strain>
    </source>
</reference>
<feature type="transmembrane region" description="Helical" evidence="1">
    <location>
        <begin position="244"/>
        <end position="267"/>
    </location>
</feature>
<sequence>MKQKKYMLFLFICIFGMFLTADAKCVLASQEKTEDEDVPLVADYGEELEYDEIQKVINEIQNGSEEFNFEEYVNEFVSGEEPFDLSNICSKLANGVLNQIVIERKTIIQLLAIAVIASVFTNFTNVFQNSHIAETGFYVTYLLLFTLLTTSFYQVTRIAEGALTTLLDFMKALLPTYFICITFSAGAKTSMVFYESTLVLITIINVVLIKILLPLINVYFILLMANNIMKEDMLSKFAELLEMVISWSLKTILGAVVGFNVIQGLVVPVTDYVKQSMMMKTANAIPGVGNAFSSVTETVFAAGVLIKNSVGAAGLIAIVVICANPVIKLGIYSLIYKLGAAIVQPISDKRVLNCINGTAKSARLLVSMVIIAAVLFIFTIVIITTSTNLHLSS</sequence>
<evidence type="ECO:0000256" key="2">
    <source>
        <dbReference type="SAM" id="SignalP"/>
    </source>
</evidence>
<name>A0A1I6ILC8_9FIRM</name>
<feature type="transmembrane region" description="Helical" evidence="1">
    <location>
        <begin position="312"/>
        <end position="343"/>
    </location>
</feature>
<dbReference type="Proteomes" id="UP000199659">
    <property type="component" value="Unassembled WGS sequence"/>
</dbReference>
<proteinExistence type="predicted"/>
<keyword evidence="4" id="KW-1185">Reference proteome</keyword>
<evidence type="ECO:0000256" key="1">
    <source>
        <dbReference type="SAM" id="Phobius"/>
    </source>
</evidence>
<keyword evidence="1" id="KW-0472">Membrane</keyword>
<dbReference type="STRING" id="37658.SAMN05661086_00873"/>
<gene>
    <name evidence="3" type="ORF">SAMN05661086_00873</name>
</gene>
<feature type="transmembrane region" description="Helical" evidence="1">
    <location>
        <begin position="288"/>
        <end position="306"/>
    </location>
</feature>
<feature type="transmembrane region" description="Helical" evidence="1">
    <location>
        <begin position="198"/>
        <end position="224"/>
    </location>
</feature>
<feature type="transmembrane region" description="Helical" evidence="1">
    <location>
        <begin position="161"/>
        <end position="186"/>
    </location>
</feature>
<evidence type="ECO:0000313" key="4">
    <source>
        <dbReference type="Proteomes" id="UP000199659"/>
    </source>
</evidence>
<feature type="transmembrane region" description="Helical" evidence="1">
    <location>
        <begin position="136"/>
        <end position="155"/>
    </location>
</feature>
<feature type="signal peptide" evidence="2">
    <location>
        <begin position="1"/>
        <end position="23"/>
    </location>
</feature>
<evidence type="ECO:0000313" key="3">
    <source>
        <dbReference type="EMBL" id="SFR67577.1"/>
    </source>
</evidence>
<organism evidence="3 4">
    <name type="scientific">Anaeromicropila populeti</name>
    <dbReference type="NCBI Taxonomy" id="37658"/>
    <lineage>
        <taxon>Bacteria</taxon>
        <taxon>Bacillati</taxon>
        <taxon>Bacillota</taxon>
        <taxon>Clostridia</taxon>
        <taxon>Lachnospirales</taxon>
        <taxon>Lachnospiraceae</taxon>
        <taxon>Anaeromicropila</taxon>
    </lineage>
</organism>
<keyword evidence="1" id="KW-0812">Transmembrane</keyword>
<accession>A0A1I6ILC8</accession>
<feature type="transmembrane region" description="Helical" evidence="1">
    <location>
        <begin position="364"/>
        <end position="383"/>
    </location>
</feature>
<protein>
    <submittedName>
        <fullName evidence="3">Stage III sporulation protein AE</fullName>
    </submittedName>
</protein>
<keyword evidence="2" id="KW-0732">Signal</keyword>
<feature type="transmembrane region" description="Helical" evidence="1">
    <location>
        <begin position="107"/>
        <end position="124"/>
    </location>
</feature>
<feature type="chain" id="PRO_5011722771" evidence="2">
    <location>
        <begin position="24"/>
        <end position="393"/>
    </location>
</feature>
<dbReference type="AlphaFoldDB" id="A0A1I6ILC8"/>
<dbReference type="InterPro" id="IPR014194">
    <property type="entry name" value="Spore_III_AE"/>
</dbReference>
<dbReference type="Pfam" id="PF09546">
    <property type="entry name" value="Spore_III_AE"/>
    <property type="match status" value="1"/>
</dbReference>
<dbReference type="EMBL" id="FOYZ01000003">
    <property type="protein sequence ID" value="SFR67577.1"/>
    <property type="molecule type" value="Genomic_DNA"/>
</dbReference>
<keyword evidence="1" id="KW-1133">Transmembrane helix</keyword>